<evidence type="ECO:0000313" key="3">
    <source>
        <dbReference type="EMBL" id="PSL36518.1"/>
    </source>
</evidence>
<dbReference type="Proteomes" id="UP000241203">
    <property type="component" value="Unassembled WGS sequence"/>
</dbReference>
<evidence type="ECO:0000313" key="4">
    <source>
        <dbReference type="EMBL" id="RUQ85564.1"/>
    </source>
</evidence>
<dbReference type="InterPro" id="IPR051675">
    <property type="entry name" value="Endo/Exo/Phosphatase_dom_1"/>
</dbReference>
<dbReference type="InterPro" id="IPR010994">
    <property type="entry name" value="RuvA_2-like"/>
</dbReference>
<dbReference type="Pfam" id="PF12836">
    <property type="entry name" value="HHH_3"/>
    <property type="match status" value="1"/>
</dbReference>
<dbReference type="EMBL" id="RZGY01000001">
    <property type="protein sequence ID" value="RUQ85564.1"/>
    <property type="molecule type" value="Genomic_DNA"/>
</dbReference>
<accession>A0A2P8GRC0</accession>
<dbReference type="Gene3D" id="1.10.150.320">
    <property type="entry name" value="Photosystem II 12 kDa extrinsic protein"/>
    <property type="match status" value="1"/>
</dbReference>
<feature type="compositionally biased region" description="Low complexity" evidence="1">
    <location>
        <begin position="157"/>
        <end position="172"/>
    </location>
</feature>
<keyword evidence="2" id="KW-0812">Transmembrane</keyword>
<feature type="transmembrane region" description="Helical" evidence="2">
    <location>
        <begin position="20"/>
        <end position="43"/>
    </location>
</feature>
<feature type="transmembrane region" description="Helical" evidence="2">
    <location>
        <begin position="50"/>
        <end position="69"/>
    </location>
</feature>
<dbReference type="Proteomes" id="UP000268291">
    <property type="component" value="Unassembled WGS sequence"/>
</dbReference>
<evidence type="ECO:0000313" key="5">
    <source>
        <dbReference type="Proteomes" id="UP000241203"/>
    </source>
</evidence>
<keyword evidence="2" id="KW-0472">Membrane</keyword>
<feature type="transmembrane region" description="Helical" evidence="2">
    <location>
        <begin position="75"/>
        <end position="101"/>
    </location>
</feature>
<keyword evidence="2" id="KW-1133">Transmembrane helix</keyword>
<dbReference type="OrthoDB" id="9790239at2"/>
<keyword evidence="6" id="KW-1185">Reference proteome</keyword>
<gene>
    <name evidence="3" type="ORF">CLV49_0110</name>
    <name evidence="4" type="ORF">ELQ93_00515</name>
</gene>
<name>A0A2P8GRC0_9MICO</name>
<evidence type="ECO:0000313" key="6">
    <source>
        <dbReference type="Proteomes" id="UP000268291"/>
    </source>
</evidence>
<feature type="region of interest" description="Disordered" evidence="1">
    <location>
        <begin position="118"/>
        <end position="143"/>
    </location>
</feature>
<dbReference type="AlphaFoldDB" id="A0A2P8GRC0"/>
<dbReference type="GO" id="GO:0015627">
    <property type="term" value="C:type II protein secretion system complex"/>
    <property type="evidence" value="ECO:0007669"/>
    <property type="project" value="TreeGrafter"/>
</dbReference>
<dbReference type="PANTHER" id="PTHR21180">
    <property type="entry name" value="ENDONUCLEASE/EXONUCLEASE/PHOSPHATASE FAMILY DOMAIN-CONTAINING PROTEIN 1"/>
    <property type="match status" value="1"/>
</dbReference>
<comment type="caution">
    <text evidence="3">The sequence shown here is derived from an EMBL/GenBank/DDBJ whole genome shotgun (WGS) entry which is preliminary data.</text>
</comment>
<dbReference type="RefSeq" id="WP_106561784.1">
    <property type="nucleotide sequence ID" value="NZ_PYAU01000001.1"/>
</dbReference>
<feature type="region of interest" description="Disordered" evidence="1">
    <location>
        <begin position="155"/>
        <end position="201"/>
    </location>
</feature>
<organism evidence="3 5">
    <name type="scientific">Labedella gwakjiensis</name>
    <dbReference type="NCBI Taxonomy" id="390269"/>
    <lineage>
        <taxon>Bacteria</taxon>
        <taxon>Bacillati</taxon>
        <taxon>Actinomycetota</taxon>
        <taxon>Actinomycetes</taxon>
        <taxon>Micrococcales</taxon>
        <taxon>Microbacteriaceae</taxon>
        <taxon>Labedella</taxon>
    </lineage>
</organism>
<dbReference type="GO" id="GO:0015628">
    <property type="term" value="P:protein secretion by the type II secretion system"/>
    <property type="evidence" value="ECO:0007669"/>
    <property type="project" value="TreeGrafter"/>
</dbReference>
<proteinExistence type="predicted"/>
<dbReference type="SUPFAM" id="SSF47781">
    <property type="entry name" value="RuvA domain 2-like"/>
    <property type="match status" value="1"/>
</dbReference>
<evidence type="ECO:0000256" key="1">
    <source>
        <dbReference type="SAM" id="MobiDB-lite"/>
    </source>
</evidence>
<dbReference type="EMBL" id="PYAU01000001">
    <property type="protein sequence ID" value="PSL36518.1"/>
    <property type="molecule type" value="Genomic_DNA"/>
</dbReference>
<sequence>MTSASANGRWGGPDGPSFRWLVLTSLWLVFVLMPNGVTTWLGFAIIGFAVLRPLWIGAAVAYFVATVAIETTDALGVWSVVLGGVLWVVGIAHGISANRLWQTTLWSRMERGVRLLGRGTPRRRPAGVSAGRSSRSLPPEAVGLLDASGTDRSDYLADASPAPARPASSRPASSRRRTSSRGAREGALPATPVDVNTATQRDLQSLPGFTRQRAKAAIRERERLGGFSSVEQFGAVAGLQPHEVVRLGPALECSPKPRRPRSFGRRVDL</sequence>
<dbReference type="PANTHER" id="PTHR21180:SF32">
    <property type="entry name" value="ENDONUCLEASE_EXONUCLEASE_PHOSPHATASE FAMILY DOMAIN-CONTAINING PROTEIN 1"/>
    <property type="match status" value="1"/>
</dbReference>
<reference evidence="4 6" key="2">
    <citation type="submission" date="2018-12" db="EMBL/GenBank/DDBJ databases">
        <authorList>
            <person name="hu s."/>
            <person name="Xu Y."/>
            <person name="Xu B."/>
            <person name="Li F."/>
        </authorList>
    </citation>
    <scope>NUCLEOTIDE SEQUENCE [LARGE SCALE GENOMIC DNA]</scope>
    <source>
        <strain evidence="4 6">KSW2-17</strain>
    </source>
</reference>
<reference evidence="3 5" key="1">
    <citation type="submission" date="2018-03" db="EMBL/GenBank/DDBJ databases">
        <title>Genomic Encyclopedia of Archaeal and Bacterial Type Strains, Phase II (KMG-II): from individual species to whole genera.</title>
        <authorList>
            <person name="Goeker M."/>
        </authorList>
    </citation>
    <scope>NUCLEOTIDE SEQUENCE [LARGE SCALE GENOMIC DNA]</scope>
    <source>
        <strain evidence="3 5">DSM 21548</strain>
    </source>
</reference>
<evidence type="ECO:0000256" key="2">
    <source>
        <dbReference type="SAM" id="Phobius"/>
    </source>
</evidence>
<protein>
    <submittedName>
        <fullName evidence="4">Helix-hairpin-helix domain-containing protein</fullName>
    </submittedName>
    <submittedName>
        <fullName evidence="3">Helix-hairpin-helix protein</fullName>
    </submittedName>
</protein>